<keyword evidence="1" id="KW-0812">Transmembrane</keyword>
<dbReference type="AlphaFoldDB" id="A0A5E4LTQ4"/>
<evidence type="ECO:0000313" key="3">
    <source>
        <dbReference type="Proteomes" id="UP000789941"/>
    </source>
</evidence>
<sequence length="176" mass="19816">MDQKLILIILVLGLIVIFGYYFLSITTSTPDDINQTLQNEIAGKNFETLRALGIPLECDISTSIQNRSITLKIYMRGREELRTELQGLNPKCNSSLSVFKSNTHYLGCIGGKMFQDCDWVSIPQNNYTINSTYQGPDLSGIPPSKIDCRPWLYDPSKFATPGKVCSMEDLFKNFLS</sequence>
<gene>
    <name evidence="2" type="ORF">LFW2832_00868</name>
</gene>
<feature type="transmembrane region" description="Helical" evidence="1">
    <location>
        <begin position="5"/>
        <end position="23"/>
    </location>
</feature>
<protein>
    <submittedName>
        <fullName evidence="2">Uncharacterized protein</fullName>
    </submittedName>
</protein>
<accession>A0A5E4LTQ4</accession>
<dbReference type="Proteomes" id="UP000789941">
    <property type="component" value="Unassembled WGS sequence"/>
</dbReference>
<name>A0A5E4LTQ4_9ARCH</name>
<proteinExistence type="predicted"/>
<evidence type="ECO:0000313" key="2">
    <source>
        <dbReference type="EMBL" id="VVC04307.1"/>
    </source>
</evidence>
<dbReference type="EMBL" id="CABMJJ010000009">
    <property type="protein sequence ID" value="VVC04307.1"/>
    <property type="molecule type" value="Genomic_DNA"/>
</dbReference>
<evidence type="ECO:0000256" key="1">
    <source>
        <dbReference type="SAM" id="Phobius"/>
    </source>
</evidence>
<comment type="caution">
    <text evidence="2">The sequence shown here is derived from an EMBL/GenBank/DDBJ whole genome shotgun (WGS) entry which is preliminary data.</text>
</comment>
<keyword evidence="1" id="KW-1133">Transmembrane helix</keyword>
<organism evidence="2 3">
    <name type="scientific">Candidatus Bilamarchaeum dharawalense</name>
    <dbReference type="NCBI Taxonomy" id="2885759"/>
    <lineage>
        <taxon>Archaea</taxon>
        <taxon>Candidatus Micrarchaeota</taxon>
        <taxon>Candidatus Micrarchaeia</taxon>
        <taxon>Candidatus Anstonellales</taxon>
        <taxon>Candidatus Bilamarchaeaceae</taxon>
        <taxon>Candidatus Bilamarchaeum</taxon>
    </lineage>
</organism>
<reference evidence="2 3" key="1">
    <citation type="submission" date="2019-08" db="EMBL/GenBank/DDBJ databases">
        <authorList>
            <person name="Vazquez-Campos X."/>
        </authorList>
    </citation>
    <scope>NUCLEOTIDE SEQUENCE [LARGE SCALE GENOMIC DNA]</scope>
    <source>
        <strain evidence="2">LFW-283_2</strain>
    </source>
</reference>
<keyword evidence="1" id="KW-0472">Membrane</keyword>